<comment type="caution">
    <text evidence="2">The sequence shown here is derived from an EMBL/GenBank/DDBJ whole genome shotgun (WGS) entry which is preliminary data.</text>
</comment>
<dbReference type="Gene3D" id="2.60.40.150">
    <property type="entry name" value="C2 domain"/>
    <property type="match status" value="1"/>
</dbReference>
<evidence type="ECO:0000313" key="3">
    <source>
        <dbReference type="Proteomes" id="UP001608902"/>
    </source>
</evidence>
<evidence type="ECO:0000313" key="2">
    <source>
        <dbReference type="EMBL" id="MFH4975380.1"/>
    </source>
</evidence>
<gene>
    <name evidence="2" type="ORF">AB6A40_002089</name>
</gene>
<organism evidence="2 3">
    <name type="scientific">Gnathostoma spinigerum</name>
    <dbReference type="NCBI Taxonomy" id="75299"/>
    <lineage>
        <taxon>Eukaryota</taxon>
        <taxon>Metazoa</taxon>
        <taxon>Ecdysozoa</taxon>
        <taxon>Nematoda</taxon>
        <taxon>Chromadorea</taxon>
        <taxon>Rhabditida</taxon>
        <taxon>Spirurina</taxon>
        <taxon>Gnathostomatomorpha</taxon>
        <taxon>Gnathostomatoidea</taxon>
        <taxon>Gnathostomatidae</taxon>
        <taxon>Gnathostoma</taxon>
    </lineage>
</organism>
<feature type="region of interest" description="Disordered" evidence="1">
    <location>
        <begin position="66"/>
        <end position="91"/>
    </location>
</feature>
<dbReference type="InterPro" id="IPR035892">
    <property type="entry name" value="C2_domain_sf"/>
</dbReference>
<dbReference type="EMBL" id="JBGFUD010000875">
    <property type="protein sequence ID" value="MFH4975380.1"/>
    <property type="molecule type" value="Genomic_DNA"/>
</dbReference>
<accession>A0ABD6E5Q3</accession>
<name>A0ABD6E5Q3_9BILA</name>
<sequence>MATASDEVKQTRPSVLTSHNINERKRVRQEEIPSHVHALMNLSSDFDDDEEEIECSRGCSNDSQSDFTFDGGHRRPMPVSRGANHRWNSKGVGKHNVRRSQVLCGLGARARLEFGSLSTIAPIDSSSLESTNEDEDDELSELYAPISKENRSPPRLLKGLTMIEEISPILDPDDDFPKIPSLQLNRDWRPLQTSTTTSVHHVGQPKTNPRVIKATCSTPRRNGPNGGPILSYNNALLDGLERPMSFFDETPSKEWSAPKFISSTSASTWKPDHFGLPAPFARKIGCKGKLHLTMSISGRFLTVSITRGYFFLDPCQSHASSYVRVEIKRNPRYHKRRRSSSEDRSSLRSEYHEQNFRTRLVPLNNRPQFFENFTFELHRRHYHNHDMLGVSVWATNADNTS</sequence>
<dbReference type="Proteomes" id="UP001608902">
    <property type="component" value="Unassembled WGS sequence"/>
</dbReference>
<keyword evidence="3" id="KW-1185">Reference proteome</keyword>
<evidence type="ECO:0008006" key="4">
    <source>
        <dbReference type="Google" id="ProtNLM"/>
    </source>
</evidence>
<reference evidence="2 3" key="1">
    <citation type="submission" date="2024-08" db="EMBL/GenBank/DDBJ databases">
        <title>Gnathostoma spinigerum genome.</title>
        <authorList>
            <person name="Gonzalez-Bertolin B."/>
            <person name="Monzon S."/>
            <person name="Zaballos A."/>
            <person name="Jimenez P."/>
            <person name="Dekumyoy P."/>
            <person name="Varona S."/>
            <person name="Cuesta I."/>
            <person name="Sumanam S."/>
            <person name="Adisakwattana P."/>
            <person name="Gasser R.B."/>
            <person name="Hernandez-Gonzalez A."/>
            <person name="Young N.D."/>
            <person name="Perteguer M.J."/>
        </authorList>
    </citation>
    <scope>NUCLEOTIDE SEQUENCE [LARGE SCALE GENOMIC DNA]</scope>
    <source>
        <strain evidence="2">AL3</strain>
        <tissue evidence="2">Liver</tissue>
    </source>
</reference>
<protein>
    <recommendedName>
        <fullName evidence="4">C2 domain-containing protein</fullName>
    </recommendedName>
</protein>
<evidence type="ECO:0000256" key="1">
    <source>
        <dbReference type="SAM" id="MobiDB-lite"/>
    </source>
</evidence>
<dbReference type="AlphaFoldDB" id="A0ABD6E5Q3"/>
<proteinExistence type="predicted"/>